<feature type="transmembrane region" description="Helical" evidence="1">
    <location>
        <begin position="290"/>
        <end position="313"/>
    </location>
</feature>
<dbReference type="Pfam" id="PF13927">
    <property type="entry name" value="Ig_3"/>
    <property type="match status" value="2"/>
</dbReference>
<dbReference type="PROSITE" id="PS50835">
    <property type="entry name" value="IG_LIKE"/>
    <property type="match status" value="3"/>
</dbReference>
<keyword evidence="1" id="KW-1133">Transmembrane helix</keyword>
<dbReference type="InterPro" id="IPR013783">
    <property type="entry name" value="Ig-like_fold"/>
</dbReference>
<keyword evidence="1" id="KW-0812">Transmembrane</keyword>
<evidence type="ECO:0000313" key="3">
    <source>
        <dbReference type="EMBL" id="MBN3289401.1"/>
    </source>
</evidence>
<sequence length="449" mass="51586">MFTELFTKPTLTVTPKVIWEGDTVTLKCQSVGFLGVQLLYEFYKVSSLGQNSRKDTYTIQSAQQIHMGKYRCEAEAEGKRIMKKNSDNVPVTVKECPKATVKVKNEKIPVYVGDTVTMECLIENSFEGWKYRWYKKNQPFMEHQIEWYTHQTYTILSVTQSDSGEYWCNASRNDSPRYAQSRSPLTLTIQECPKATVKVKNEKIPVYVGDTVTLECLIENSFEGWKYRWYKKNQPFMEHQIEGYTQRTYTIQSVTQSDSGQYWCNASRNDSPRYAQSRSPLSLTIQGSPLTAALVSIGLVLLLLVLLLLLFVYHKTKGETKQKESDVSTPGEGGIKMDSLNKEEENSSMVYSELVYLPDDKKKGNSTAESSTEVVYSDLVIEKLKKKKPDDTAAKFNNAVFSNAVQEKVQKKKKYFTFSPYLEGQGYFHFIYEHVCCLSWFQCMRGFSI</sequence>
<feature type="domain" description="Ig-like" evidence="2">
    <location>
        <begin position="97"/>
        <end position="188"/>
    </location>
</feature>
<keyword evidence="1" id="KW-0472">Membrane</keyword>
<feature type="domain" description="Ig-like" evidence="2">
    <location>
        <begin position="9"/>
        <end position="82"/>
    </location>
</feature>
<dbReference type="SUPFAM" id="SSF48726">
    <property type="entry name" value="Immunoglobulin"/>
    <property type="match status" value="3"/>
</dbReference>
<dbReference type="PANTHER" id="PTHR46958">
    <property type="entry name" value="B-CELL RECEPTOR CD22"/>
    <property type="match status" value="1"/>
</dbReference>
<evidence type="ECO:0000313" key="4">
    <source>
        <dbReference type="Proteomes" id="UP001166052"/>
    </source>
</evidence>
<dbReference type="InterPro" id="IPR003599">
    <property type="entry name" value="Ig_sub"/>
</dbReference>
<accession>A0ABS2YTK9</accession>
<dbReference type="Pfam" id="PF13895">
    <property type="entry name" value="Ig_2"/>
    <property type="match status" value="1"/>
</dbReference>
<dbReference type="EMBL" id="JAAWVN010002369">
    <property type="protein sequence ID" value="MBN3289401.1"/>
    <property type="molecule type" value="Genomic_DNA"/>
</dbReference>
<dbReference type="InterPro" id="IPR036179">
    <property type="entry name" value="Ig-like_dom_sf"/>
</dbReference>
<evidence type="ECO:0000256" key="1">
    <source>
        <dbReference type="SAM" id="Phobius"/>
    </source>
</evidence>
<organism evidence="3 4">
    <name type="scientific">Polypterus senegalus</name>
    <name type="common">Senegal bichir</name>
    <dbReference type="NCBI Taxonomy" id="55291"/>
    <lineage>
        <taxon>Eukaryota</taxon>
        <taxon>Metazoa</taxon>
        <taxon>Chordata</taxon>
        <taxon>Craniata</taxon>
        <taxon>Vertebrata</taxon>
        <taxon>Euteleostomi</taxon>
        <taxon>Actinopterygii</taxon>
        <taxon>Polypteriformes</taxon>
        <taxon>Polypteridae</taxon>
        <taxon>Polypterus</taxon>
    </lineage>
</organism>
<dbReference type="Proteomes" id="UP001166052">
    <property type="component" value="Unassembled WGS sequence"/>
</dbReference>
<feature type="non-terminal residue" evidence="3">
    <location>
        <position position="449"/>
    </location>
</feature>
<protein>
    <submittedName>
        <fullName evidence="3">FCRL5 protein</fullName>
    </submittedName>
</protein>
<reference evidence="3" key="1">
    <citation type="journal article" date="2021" name="Cell">
        <title>Tracing the genetic footprints of vertebrate landing in non-teleost ray-finned fishes.</title>
        <authorList>
            <person name="Bi X."/>
            <person name="Wang K."/>
            <person name="Yang L."/>
            <person name="Pan H."/>
            <person name="Jiang H."/>
            <person name="Wei Q."/>
            <person name="Fang M."/>
            <person name="Yu H."/>
            <person name="Zhu C."/>
            <person name="Cai Y."/>
            <person name="He Y."/>
            <person name="Gan X."/>
            <person name="Zeng H."/>
            <person name="Yu D."/>
            <person name="Zhu Y."/>
            <person name="Jiang H."/>
            <person name="Qiu Q."/>
            <person name="Yang H."/>
            <person name="Zhang Y.E."/>
            <person name="Wang W."/>
            <person name="Zhu M."/>
            <person name="He S."/>
            <person name="Zhang G."/>
        </authorList>
    </citation>
    <scope>NUCLEOTIDE SEQUENCE</scope>
    <source>
        <strain evidence="3">Bchr_001</strain>
    </source>
</reference>
<name>A0ABS2YTK9_POLSE</name>
<dbReference type="InterPro" id="IPR007110">
    <property type="entry name" value="Ig-like_dom"/>
</dbReference>
<proteinExistence type="predicted"/>
<feature type="non-terminal residue" evidence="3">
    <location>
        <position position="1"/>
    </location>
</feature>
<gene>
    <name evidence="3" type="primary">Fcrl5_0</name>
    <name evidence="3" type="ORF">GTO92_0006582</name>
</gene>
<comment type="caution">
    <text evidence="3">The sequence shown here is derived from an EMBL/GenBank/DDBJ whole genome shotgun (WGS) entry which is preliminary data.</text>
</comment>
<dbReference type="PANTHER" id="PTHR46958:SF1">
    <property type="entry name" value="B-CELL RECEPTOR CD22"/>
    <property type="match status" value="1"/>
</dbReference>
<feature type="domain" description="Ig-like" evidence="2">
    <location>
        <begin position="193"/>
        <end position="282"/>
    </location>
</feature>
<dbReference type="InterPro" id="IPR003598">
    <property type="entry name" value="Ig_sub2"/>
</dbReference>
<dbReference type="Gene3D" id="2.60.40.10">
    <property type="entry name" value="Immunoglobulins"/>
    <property type="match status" value="3"/>
</dbReference>
<keyword evidence="4" id="KW-1185">Reference proteome</keyword>
<evidence type="ECO:0000259" key="2">
    <source>
        <dbReference type="PROSITE" id="PS50835"/>
    </source>
</evidence>
<dbReference type="SMART" id="SM00409">
    <property type="entry name" value="IG"/>
    <property type="match status" value="3"/>
</dbReference>
<dbReference type="SMART" id="SM00408">
    <property type="entry name" value="IGc2"/>
    <property type="match status" value="3"/>
</dbReference>